<accession>A0ABS9AWP2</accession>
<feature type="signal peptide" evidence="1">
    <location>
        <begin position="1"/>
        <end position="23"/>
    </location>
</feature>
<dbReference type="EMBL" id="JABFTV010000011">
    <property type="protein sequence ID" value="MCE8026321.1"/>
    <property type="molecule type" value="Genomic_DNA"/>
</dbReference>
<organism evidence="2 3">
    <name type="scientific">Billgrantia aerodenitrificans</name>
    <dbReference type="NCBI Taxonomy" id="2733483"/>
    <lineage>
        <taxon>Bacteria</taxon>
        <taxon>Pseudomonadati</taxon>
        <taxon>Pseudomonadota</taxon>
        <taxon>Gammaproteobacteria</taxon>
        <taxon>Oceanospirillales</taxon>
        <taxon>Halomonadaceae</taxon>
        <taxon>Billgrantia</taxon>
    </lineage>
</organism>
<name>A0ABS9AWP2_9GAMM</name>
<proteinExistence type="predicted"/>
<keyword evidence="3" id="KW-1185">Reference proteome</keyword>
<comment type="caution">
    <text evidence="2">The sequence shown here is derived from an EMBL/GenBank/DDBJ whole genome shotgun (WGS) entry which is preliminary data.</text>
</comment>
<protein>
    <recommendedName>
        <fullName evidence="4">Penicillin-binding protein</fullName>
    </recommendedName>
</protein>
<dbReference type="PROSITE" id="PS51257">
    <property type="entry name" value="PROKAR_LIPOPROTEIN"/>
    <property type="match status" value="1"/>
</dbReference>
<evidence type="ECO:0008006" key="4">
    <source>
        <dbReference type="Google" id="ProtNLM"/>
    </source>
</evidence>
<keyword evidence="1" id="KW-0732">Signal</keyword>
<feature type="chain" id="PRO_5046505286" description="Penicillin-binding protein" evidence="1">
    <location>
        <begin position="24"/>
        <end position="119"/>
    </location>
</feature>
<evidence type="ECO:0000313" key="2">
    <source>
        <dbReference type="EMBL" id="MCE8026321.1"/>
    </source>
</evidence>
<dbReference type="RefSeq" id="WP_010627458.1">
    <property type="nucleotide sequence ID" value="NZ_JABFTV010000011.1"/>
</dbReference>
<sequence>MRRAVLVSLLALLLAGCATTTPAPEPRELAFAAAPEAVLQEALGVLADEGYVIRRADAERGRAEAALARWPGYRVDVAVVPEGQGARASLSATRGGRPLPPHLLDPLLAELQRRLGLAP</sequence>
<reference evidence="2 3" key="1">
    <citation type="journal article" date="2021" name="Front. Microbiol.">
        <title>Aerobic Denitrification and Heterotrophic Sulfur Oxidation in the Genus Halomonas Revealed by Six Novel Species Characterizations and Genome-Based Analysis.</title>
        <authorList>
            <person name="Wang L."/>
            <person name="Shao Z."/>
        </authorList>
    </citation>
    <scope>NUCLEOTIDE SEQUENCE [LARGE SCALE GENOMIC DNA]</scope>
    <source>
        <strain evidence="2 3">MCCC 1A11058</strain>
    </source>
</reference>
<evidence type="ECO:0000256" key="1">
    <source>
        <dbReference type="SAM" id="SignalP"/>
    </source>
</evidence>
<dbReference type="Proteomes" id="UP001320272">
    <property type="component" value="Unassembled WGS sequence"/>
</dbReference>
<evidence type="ECO:0000313" key="3">
    <source>
        <dbReference type="Proteomes" id="UP001320272"/>
    </source>
</evidence>
<gene>
    <name evidence="2" type="ORF">HOP59_19535</name>
</gene>